<keyword evidence="4" id="KW-1185">Reference proteome</keyword>
<evidence type="ECO:0000313" key="4">
    <source>
        <dbReference type="Proteomes" id="UP001204376"/>
    </source>
</evidence>
<dbReference type="Pfam" id="PF25583">
    <property type="entry name" value="WCX"/>
    <property type="match status" value="1"/>
</dbReference>
<proteinExistence type="predicted"/>
<dbReference type="Pfam" id="PF13280">
    <property type="entry name" value="WYL"/>
    <property type="match status" value="1"/>
</dbReference>
<dbReference type="EMBL" id="JANHOH010000007">
    <property type="protein sequence ID" value="MCQ6960402.1"/>
    <property type="molecule type" value="Genomic_DNA"/>
</dbReference>
<dbReference type="PANTHER" id="PTHR34580">
    <property type="match status" value="1"/>
</dbReference>
<evidence type="ECO:0000259" key="2">
    <source>
        <dbReference type="Pfam" id="PF25583"/>
    </source>
</evidence>
<organism evidence="3 4">
    <name type="scientific">Mucilaginibacter aquariorum</name>
    <dbReference type="NCBI Taxonomy" id="2967225"/>
    <lineage>
        <taxon>Bacteria</taxon>
        <taxon>Pseudomonadati</taxon>
        <taxon>Bacteroidota</taxon>
        <taxon>Sphingobacteriia</taxon>
        <taxon>Sphingobacteriales</taxon>
        <taxon>Sphingobacteriaceae</taxon>
        <taxon>Mucilaginibacter</taxon>
    </lineage>
</organism>
<dbReference type="RefSeq" id="WP_256540582.1">
    <property type="nucleotide sequence ID" value="NZ_JANHOH010000007.1"/>
</dbReference>
<dbReference type="Proteomes" id="UP001204376">
    <property type="component" value="Unassembled WGS sequence"/>
</dbReference>
<protein>
    <submittedName>
        <fullName evidence="3">WYL domain-containing protein</fullName>
    </submittedName>
</protein>
<dbReference type="PANTHER" id="PTHR34580:SF9">
    <property type="entry name" value="SLL5097 PROTEIN"/>
    <property type="match status" value="1"/>
</dbReference>
<feature type="domain" description="WCX" evidence="2">
    <location>
        <begin position="250"/>
        <end position="325"/>
    </location>
</feature>
<gene>
    <name evidence="3" type="ORF">NPE20_20655</name>
</gene>
<reference evidence="3 4" key="1">
    <citation type="submission" date="2022-07" db="EMBL/GenBank/DDBJ databases">
        <title>Mucilaginibacter sp. JC4.</title>
        <authorList>
            <person name="Le V."/>
            <person name="Ko S.-R."/>
            <person name="Ahn C.-Y."/>
            <person name="Oh H.-M."/>
        </authorList>
    </citation>
    <scope>NUCLEOTIDE SEQUENCE [LARGE SCALE GENOMIC DNA]</scope>
    <source>
        <strain evidence="3 4">JC4</strain>
    </source>
</reference>
<feature type="domain" description="WYL" evidence="1">
    <location>
        <begin position="153"/>
        <end position="218"/>
    </location>
</feature>
<dbReference type="InterPro" id="IPR026881">
    <property type="entry name" value="WYL_dom"/>
</dbReference>
<evidence type="ECO:0000259" key="1">
    <source>
        <dbReference type="Pfam" id="PF13280"/>
    </source>
</evidence>
<dbReference type="InterPro" id="IPR057727">
    <property type="entry name" value="WCX_dom"/>
</dbReference>
<sequence>MTTQKSAYRRYATIDRCLNDPRKKYWTKKELIEEIRKIDIEIKPRTFDGDIYDMRYETGLTFQNAPIGTKRNKGFYYERPFSITLPIDAEDIHQLEVVAQTLTQYQNTAYFNQFGSVIDKVIRIVKQVKESNSPISRSFILFEKIPRLVGYQLLDPILTAVEQKQVLAVTYQKFNEAAPFTVNVHPYFVKEFRNRWYLVGLYKTRLGTYGLDRIKAVEPVAIEFIENTLAVPEDYFKDCIGIDTRSPAIEKVILEFTPQQSHYIRTQDIHRSQNITRDDENGICVELDLMINQELIMQILSYGEHVKVIAPEVLVTKVREAITLMAHLYS</sequence>
<name>A0ABT1T729_9SPHI</name>
<dbReference type="InterPro" id="IPR051534">
    <property type="entry name" value="CBASS_pafABC_assoc_protein"/>
</dbReference>
<comment type="caution">
    <text evidence="3">The sequence shown here is derived from an EMBL/GenBank/DDBJ whole genome shotgun (WGS) entry which is preliminary data.</text>
</comment>
<evidence type="ECO:0000313" key="3">
    <source>
        <dbReference type="EMBL" id="MCQ6960402.1"/>
    </source>
</evidence>
<dbReference type="PROSITE" id="PS52050">
    <property type="entry name" value="WYL"/>
    <property type="match status" value="1"/>
</dbReference>
<accession>A0ABT1T729</accession>